<keyword evidence="5 8" id="KW-1133">Transmembrane helix</keyword>
<evidence type="ECO:0000256" key="3">
    <source>
        <dbReference type="ARBA" id="ARBA00022692"/>
    </source>
</evidence>
<sequence length="541" mass="58965">MSFEQRTHPVDFESKDTSSNGQDETDVNILSVEDNVPSTQAHLARRLGSRHMQMIAFGGVIGSGFFVSLGSGYHTAGPAGLLISFSLVGLLLWMVMQAIGEMSAFVPISGSFMAFASRFIDESVGFAIGWGYWFLWATIGISEYNTMTILLSYWNTHIPAYGWILMFNVFFLIICSRGVRFFGELEVILCVAKMFFILLVMLGSILIAAGAIGDGPVLGFQYWRDPGSFANGVAGVFKTLPLAANFMVGSEMLGTTAGESSSPARDVPKAAKQVVWRILFVFIIGIILQGMIVPYDEPQLLSGSNPTSRAMIAIAMNRVGVSGIGHVVTAFCLIANISALNGTMFIASRALANLGHIGHGPKFLAKTSKNNVPVYGVIITNTLALLSLLNQASGPAVLFTWLVNISGVLAFFAWMTICLAHIRFRIALKRQNVPLSALPWTAPLQPYISYVGLAGSIFFTLISGWTSFLKPFDIISFLQAYIIIPVFFILVIGFKLVRKNPWVDLSTADVTTGRSLWDPEELAKTHGAKRWKQRAKELIAG</sequence>
<keyword evidence="4" id="KW-0029">Amino-acid transport</keyword>
<feature type="transmembrane region" description="Helical" evidence="8">
    <location>
        <begin position="401"/>
        <end position="426"/>
    </location>
</feature>
<feature type="transmembrane region" description="Helical" evidence="8">
    <location>
        <begin position="54"/>
        <end position="73"/>
    </location>
</feature>
<dbReference type="PANTHER" id="PTHR43341:SF26">
    <property type="entry name" value="GENERAL AMINO ACID PERMEASE AGP3"/>
    <property type="match status" value="1"/>
</dbReference>
<feature type="transmembrane region" description="Helical" evidence="8">
    <location>
        <begin position="232"/>
        <end position="253"/>
    </location>
</feature>
<keyword evidence="10" id="KW-1185">Reference proteome</keyword>
<dbReference type="KEGG" id="ksn:43587729"/>
<keyword evidence="2" id="KW-0813">Transport</keyword>
<dbReference type="RefSeq" id="XP_031862016.1">
    <property type="nucleotide sequence ID" value="XM_032003603.1"/>
</dbReference>
<name>A0A5M6C1T3_9TREE</name>
<dbReference type="OrthoDB" id="3900342at2759"/>
<dbReference type="InterPro" id="IPR004841">
    <property type="entry name" value="AA-permease/SLC12A_dom"/>
</dbReference>
<feature type="compositionally biased region" description="Basic and acidic residues" evidence="7">
    <location>
        <begin position="1"/>
        <end position="16"/>
    </location>
</feature>
<dbReference type="GO" id="GO:0015171">
    <property type="term" value="F:amino acid transmembrane transporter activity"/>
    <property type="evidence" value="ECO:0007669"/>
    <property type="project" value="TreeGrafter"/>
</dbReference>
<dbReference type="EMBL" id="CP144064">
    <property type="protein sequence ID" value="WWD22653.1"/>
    <property type="molecule type" value="Genomic_DNA"/>
</dbReference>
<proteinExistence type="predicted"/>
<evidence type="ECO:0000256" key="7">
    <source>
        <dbReference type="SAM" id="MobiDB-lite"/>
    </source>
</evidence>
<dbReference type="PIRSF" id="PIRSF006060">
    <property type="entry name" value="AA_transporter"/>
    <property type="match status" value="1"/>
</dbReference>
<dbReference type="InterPro" id="IPR050524">
    <property type="entry name" value="APC_YAT"/>
</dbReference>
<dbReference type="Proteomes" id="UP000322225">
    <property type="component" value="Chromosome 14"/>
</dbReference>
<feature type="transmembrane region" description="Helical" evidence="8">
    <location>
        <begin position="119"/>
        <end position="138"/>
    </location>
</feature>
<gene>
    <name evidence="9" type="ORF">CI109_107146</name>
</gene>
<accession>A0A5M6C1T3</accession>
<feature type="transmembrane region" description="Helical" evidence="8">
    <location>
        <begin position="187"/>
        <end position="212"/>
    </location>
</feature>
<evidence type="ECO:0000256" key="8">
    <source>
        <dbReference type="SAM" id="Phobius"/>
    </source>
</evidence>
<dbReference type="FunFam" id="1.20.1740.10:FF:000001">
    <property type="entry name" value="Amino acid permease"/>
    <property type="match status" value="1"/>
</dbReference>
<feature type="transmembrane region" description="Helical" evidence="8">
    <location>
        <begin position="372"/>
        <end position="389"/>
    </location>
</feature>
<dbReference type="PANTHER" id="PTHR43341">
    <property type="entry name" value="AMINO ACID PERMEASE"/>
    <property type="match status" value="1"/>
</dbReference>
<evidence type="ECO:0000256" key="2">
    <source>
        <dbReference type="ARBA" id="ARBA00022448"/>
    </source>
</evidence>
<evidence type="ECO:0000313" key="9">
    <source>
        <dbReference type="EMBL" id="WWD22653.1"/>
    </source>
</evidence>
<dbReference type="AlphaFoldDB" id="A0A5M6C1T3"/>
<comment type="subcellular location">
    <subcellularLocation>
        <location evidence="1">Membrane</location>
        <topology evidence="1">Multi-pass membrane protein</topology>
    </subcellularLocation>
</comment>
<feature type="transmembrane region" description="Helical" evidence="8">
    <location>
        <begin position="327"/>
        <end position="351"/>
    </location>
</feature>
<dbReference type="Gene3D" id="1.20.1740.10">
    <property type="entry name" value="Amino acid/polyamine transporter I"/>
    <property type="match status" value="1"/>
</dbReference>
<dbReference type="GO" id="GO:0016020">
    <property type="term" value="C:membrane"/>
    <property type="evidence" value="ECO:0007669"/>
    <property type="project" value="UniProtKB-SubCell"/>
</dbReference>
<dbReference type="Pfam" id="PF00324">
    <property type="entry name" value="AA_permease"/>
    <property type="match status" value="1"/>
</dbReference>
<feature type="transmembrane region" description="Helical" evidence="8">
    <location>
        <begin position="274"/>
        <end position="295"/>
    </location>
</feature>
<organism evidence="9 10">
    <name type="scientific">Kwoniella shandongensis</name>
    <dbReference type="NCBI Taxonomy" id="1734106"/>
    <lineage>
        <taxon>Eukaryota</taxon>
        <taxon>Fungi</taxon>
        <taxon>Dikarya</taxon>
        <taxon>Basidiomycota</taxon>
        <taxon>Agaricomycotina</taxon>
        <taxon>Tremellomycetes</taxon>
        <taxon>Tremellales</taxon>
        <taxon>Cryptococcaceae</taxon>
        <taxon>Kwoniella</taxon>
    </lineage>
</organism>
<dbReference type="GeneID" id="43587729"/>
<feature type="region of interest" description="Disordered" evidence="7">
    <location>
        <begin position="1"/>
        <end position="27"/>
    </location>
</feature>
<dbReference type="InterPro" id="IPR004840">
    <property type="entry name" value="Amino_acid_permease_CS"/>
</dbReference>
<evidence type="ECO:0000256" key="1">
    <source>
        <dbReference type="ARBA" id="ARBA00004141"/>
    </source>
</evidence>
<feature type="transmembrane region" description="Helical" evidence="8">
    <location>
        <begin position="447"/>
        <end position="468"/>
    </location>
</feature>
<feature type="transmembrane region" description="Helical" evidence="8">
    <location>
        <begin position="474"/>
        <end position="497"/>
    </location>
</feature>
<keyword evidence="6 8" id="KW-0472">Membrane</keyword>
<evidence type="ECO:0000313" key="10">
    <source>
        <dbReference type="Proteomes" id="UP000322225"/>
    </source>
</evidence>
<reference evidence="9" key="2">
    <citation type="submission" date="2024-01" db="EMBL/GenBank/DDBJ databases">
        <title>Comparative genomics of Cryptococcus and Kwoniella reveals pathogenesis evolution and contrasting modes of karyotype evolution via chromosome fusion or intercentromeric recombination.</title>
        <authorList>
            <person name="Coelho M.A."/>
            <person name="David-Palma M."/>
            <person name="Shea T."/>
            <person name="Bowers K."/>
            <person name="McGinley-Smith S."/>
            <person name="Mohammad A.W."/>
            <person name="Gnirke A."/>
            <person name="Yurkov A.M."/>
            <person name="Nowrousian M."/>
            <person name="Sun S."/>
            <person name="Cuomo C.A."/>
            <person name="Heitman J."/>
        </authorList>
    </citation>
    <scope>NUCLEOTIDE SEQUENCE</scope>
    <source>
        <strain evidence="9">CBS 12478</strain>
    </source>
</reference>
<evidence type="ECO:0000256" key="4">
    <source>
        <dbReference type="ARBA" id="ARBA00022970"/>
    </source>
</evidence>
<evidence type="ECO:0000256" key="5">
    <source>
        <dbReference type="ARBA" id="ARBA00022989"/>
    </source>
</evidence>
<protein>
    <submittedName>
        <fullName evidence="9">Uncharacterized protein</fullName>
    </submittedName>
</protein>
<evidence type="ECO:0000256" key="6">
    <source>
        <dbReference type="ARBA" id="ARBA00023136"/>
    </source>
</evidence>
<feature type="transmembrane region" description="Helical" evidence="8">
    <location>
        <begin position="158"/>
        <end position="175"/>
    </location>
</feature>
<dbReference type="PROSITE" id="PS00218">
    <property type="entry name" value="AMINO_ACID_PERMEASE_1"/>
    <property type="match status" value="1"/>
</dbReference>
<keyword evidence="3 8" id="KW-0812">Transmembrane</keyword>
<reference evidence="9" key="1">
    <citation type="submission" date="2017-08" db="EMBL/GenBank/DDBJ databases">
        <authorList>
            <person name="Cuomo C."/>
            <person name="Billmyre B."/>
            <person name="Heitman J."/>
        </authorList>
    </citation>
    <scope>NUCLEOTIDE SEQUENCE</scope>
    <source>
        <strain evidence="9">CBS 12478</strain>
    </source>
</reference>